<feature type="domain" description="LIM zinc-binding" evidence="6">
    <location>
        <begin position="230"/>
        <end position="289"/>
    </location>
</feature>
<dbReference type="Pfam" id="PF00412">
    <property type="entry name" value="LIM"/>
    <property type="match status" value="4"/>
</dbReference>
<evidence type="ECO:0000259" key="6">
    <source>
        <dbReference type="PROSITE" id="PS50023"/>
    </source>
</evidence>
<sequence>MFVSSIADSATSGLSSAENTGQKYQDAYLSTGFRSGVASGIKQVFGAEDVVNEVCVECNRHLTQGNDVFPGPADKGGFIYCANCYARHFKKGDCQACSQPVVGLGRQYVEMSGKFWHKECFTEGKSCQECSQVIFGEGIQALNRFYHPNCFRCFNCQTHLTSTFIDFNNEPCCYPCRDKIALQRPGALKAGSGTESTPKVSSMNNNAAISAHNTALQQFNDRKNVPDLSRRCDKCLEVVTNGGTQLPNGLLYHNHCFTCAECSKQITGRFVSEDRKSYHPECRQVVVAAKGTLTCQKCKKGVSGRFIKAEDLVYHETCFTCVSCSKSLAAEPYGDSGNGPICEPCLKNKMSSVQVSGGPQIYGQRQPGFTVNPMTGERQVGPKDNSALKALGGSMTCPGCKKATFALDQAPGPMNTKWHRNCLACSTCKTKLDSHAKMLDTTPYCWKCL</sequence>
<protein>
    <recommendedName>
        <fullName evidence="6">LIM zinc-binding domain-containing protein</fullName>
    </recommendedName>
</protein>
<dbReference type="RefSeq" id="XP_031025043.1">
    <property type="nucleotide sequence ID" value="XM_031168991.1"/>
</dbReference>
<dbReference type="EMBL" id="QEAO01000015">
    <property type="protein sequence ID" value="TPX34246.1"/>
    <property type="molecule type" value="Genomic_DNA"/>
</dbReference>
<accession>A0A507C8C5</accession>
<dbReference type="SUPFAM" id="SSF57716">
    <property type="entry name" value="Glucocorticoid receptor-like (DNA-binding domain)"/>
    <property type="match status" value="4"/>
</dbReference>
<dbReference type="Gene3D" id="2.10.110.10">
    <property type="entry name" value="Cysteine Rich Protein"/>
    <property type="match status" value="5"/>
</dbReference>
<dbReference type="Proteomes" id="UP000319731">
    <property type="component" value="Unassembled WGS sequence"/>
</dbReference>
<evidence type="ECO:0000256" key="1">
    <source>
        <dbReference type="ARBA" id="ARBA00022723"/>
    </source>
</evidence>
<name>A0A507C8C5_9FUNG</name>
<keyword evidence="3 5" id="KW-0862">Zinc</keyword>
<keyword evidence="4 5" id="KW-0440">LIM domain</keyword>
<evidence type="ECO:0000256" key="3">
    <source>
        <dbReference type="ARBA" id="ARBA00022833"/>
    </source>
</evidence>
<keyword evidence="8" id="KW-1185">Reference proteome</keyword>
<dbReference type="OrthoDB" id="1112565at2759"/>
<dbReference type="PANTHER" id="PTHR24205:SF16">
    <property type="entry name" value="GH01042P-RELATED"/>
    <property type="match status" value="1"/>
</dbReference>
<reference evidence="7 8" key="1">
    <citation type="journal article" date="2019" name="Sci. Rep.">
        <title>Comparative genomics of chytrid fungi reveal insights into the obligate biotrophic and pathogenic lifestyle of Synchytrium endobioticum.</title>
        <authorList>
            <person name="van de Vossenberg B.T.L.H."/>
            <person name="Warris S."/>
            <person name="Nguyen H.D.T."/>
            <person name="van Gent-Pelzer M.P.E."/>
            <person name="Joly D.L."/>
            <person name="van de Geest H.C."/>
            <person name="Bonants P.J.M."/>
            <person name="Smith D.S."/>
            <person name="Levesque C.A."/>
            <person name="van der Lee T.A.J."/>
        </authorList>
    </citation>
    <scope>NUCLEOTIDE SEQUENCE [LARGE SCALE GENOMIC DNA]</scope>
    <source>
        <strain evidence="7 8">JEL517</strain>
    </source>
</reference>
<dbReference type="PROSITE" id="PS00478">
    <property type="entry name" value="LIM_DOMAIN_1"/>
    <property type="match status" value="3"/>
</dbReference>
<evidence type="ECO:0000256" key="2">
    <source>
        <dbReference type="ARBA" id="ARBA00022737"/>
    </source>
</evidence>
<dbReference type="GO" id="GO:0046872">
    <property type="term" value="F:metal ion binding"/>
    <property type="evidence" value="ECO:0007669"/>
    <property type="project" value="UniProtKB-KW"/>
</dbReference>
<evidence type="ECO:0000313" key="8">
    <source>
        <dbReference type="Proteomes" id="UP000319731"/>
    </source>
</evidence>
<dbReference type="STRING" id="1806994.A0A507C8C5"/>
<feature type="domain" description="LIM zinc-binding" evidence="6">
    <location>
        <begin position="395"/>
        <end position="449"/>
    </location>
</feature>
<dbReference type="GeneID" id="42004288"/>
<keyword evidence="1 5" id="KW-0479">Metal-binding</keyword>
<dbReference type="AlphaFoldDB" id="A0A507C8C5"/>
<proteinExistence type="predicted"/>
<dbReference type="CDD" id="cd08368">
    <property type="entry name" value="LIM"/>
    <property type="match status" value="2"/>
</dbReference>
<gene>
    <name evidence="7" type="ORF">SmJEL517_g03063</name>
</gene>
<keyword evidence="2" id="KW-0677">Repeat</keyword>
<comment type="caution">
    <text evidence="7">The sequence shown here is derived from an EMBL/GenBank/DDBJ whole genome shotgun (WGS) entry which is preliminary data.</text>
</comment>
<dbReference type="PROSITE" id="PS50023">
    <property type="entry name" value="LIM_DOMAIN_2"/>
    <property type="match status" value="4"/>
</dbReference>
<feature type="domain" description="LIM zinc-binding" evidence="6">
    <location>
        <begin position="293"/>
        <end position="352"/>
    </location>
</feature>
<feature type="domain" description="LIM zinc-binding" evidence="6">
    <location>
        <begin position="125"/>
        <end position="183"/>
    </location>
</feature>
<dbReference type="PANTHER" id="PTHR24205">
    <property type="entry name" value="FOUR AND A HALF LIM DOMAINS PROTEIN"/>
    <property type="match status" value="1"/>
</dbReference>
<evidence type="ECO:0000313" key="7">
    <source>
        <dbReference type="EMBL" id="TPX34246.1"/>
    </source>
</evidence>
<dbReference type="InterPro" id="IPR001781">
    <property type="entry name" value="Znf_LIM"/>
</dbReference>
<evidence type="ECO:0000256" key="4">
    <source>
        <dbReference type="ARBA" id="ARBA00023038"/>
    </source>
</evidence>
<evidence type="ECO:0000256" key="5">
    <source>
        <dbReference type="PROSITE-ProRule" id="PRU00125"/>
    </source>
</evidence>
<dbReference type="SMART" id="SM00132">
    <property type="entry name" value="LIM"/>
    <property type="match status" value="4"/>
</dbReference>
<organism evidence="7 8">
    <name type="scientific">Synchytrium microbalum</name>
    <dbReference type="NCBI Taxonomy" id="1806994"/>
    <lineage>
        <taxon>Eukaryota</taxon>
        <taxon>Fungi</taxon>
        <taxon>Fungi incertae sedis</taxon>
        <taxon>Chytridiomycota</taxon>
        <taxon>Chytridiomycota incertae sedis</taxon>
        <taxon>Chytridiomycetes</taxon>
        <taxon>Synchytriales</taxon>
        <taxon>Synchytriaceae</taxon>
        <taxon>Synchytrium</taxon>
    </lineage>
</organism>